<protein>
    <recommendedName>
        <fullName evidence="4">Polysaccharide lyase</fullName>
    </recommendedName>
</protein>
<dbReference type="InterPro" id="IPR025975">
    <property type="entry name" value="Polysacc_lyase"/>
</dbReference>
<evidence type="ECO:0000256" key="1">
    <source>
        <dbReference type="SAM" id="SignalP"/>
    </source>
</evidence>
<dbReference type="OrthoDB" id="5490819at2"/>
<keyword evidence="1" id="KW-0732">Signal</keyword>
<dbReference type="Proteomes" id="UP000076927">
    <property type="component" value="Chromosome"/>
</dbReference>
<feature type="chain" id="PRO_5008000700" description="Polysaccharide lyase" evidence="1">
    <location>
        <begin position="27"/>
        <end position="312"/>
    </location>
</feature>
<keyword evidence="3" id="KW-1185">Reference proteome</keyword>
<dbReference type="AlphaFoldDB" id="A0A172TET1"/>
<dbReference type="Pfam" id="PF14099">
    <property type="entry name" value="Polysacc_lyase"/>
    <property type="match status" value="1"/>
</dbReference>
<dbReference type="PATRIC" id="fig|1178515.4.peg.592"/>
<proteinExistence type="predicted"/>
<reference evidence="2 3" key="1">
    <citation type="submission" date="2015-01" db="EMBL/GenBank/DDBJ databases">
        <title>Paenibacillus swuensis/DY6/whole genome sequencing.</title>
        <authorList>
            <person name="Kim M.K."/>
            <person name="Srinivasan S."/>
            <person name="Lee J.-J."/>
        </authorList>
    </citation>
    <scope>NUCLEOTIDE SEQUENCE [LARGE SCALE GENOMIC DNA]</scope>
    <source>
        <strain evidence="2 3">DY6</strain>
    </source>
</reference>
<dbReference type="EMBL" id="CP011388">
    <property type="protein sequence ID" value="ANE45462.1"/>
    <property type="molecule type" value="Genomic_DNA"/>
</dbReference>
<dbReference type="RefSeq" id="WP_068604136.1">
    <property type="nucleotide sequence ID" value="NZ_CP011388.1"/>
</dbReference>
<evidence type="ECO:0000313" key="2">
    <source>
        <dbReference type="EMBL" id="ANE45462.1"/>
    </source>
</evidence>
<dbReference type="Gene3D" id="2.60.120.200">
    <property type="match status" value="1"/>
</dbReference>
<evidence type="ECO:0000313" key="3">
    <source>
        <dbReference type="Proteomes" id="UP000076927"/>
    </source>
</evidence>
<feature type="signal peptide" evidence="1">
    <location>
        <begin position="1"/>
        <end position="26"/>
    </location>
</feature>
<name>A0A172TET1_9BACL</name>
<gene>
    <name evidence="2" type="ORF">SY83_03025</name>
</gene>
<accession>A0A172TET1</accession>
<evidence type="ECO:0008006" key="4">
    <source>
        <dbReference type="Google" id="ProtNLM"/>
    </source>
</evidence>
<organism evidence="2 3">
    <name type="scientific">Paenibacillus swuensis</name>
    <dbReference type="NCBI Taxonomy" id="1178515"/>
    <lineage>
        <taxon>Bacteria</taxon>
        <taxon>Bacillati</taxon>
        <taxon>Bacillota</taxon>
        <taxon>Bacilli</taxon>
        <taxon>Bacillales</taxon>
        <taxon>Paenibacillaceae</taxon>
        <taxon>Paenibacillus</taxon>
    </lineage>
</organism>
<sequence>MKALKRTRFALTALTLLTLGTSMTSASSYQLQDTFNTGTVKDYNVLEGWYQYLETDPNQPVQAIGASGSNTMGSYSVVPKPGDTGTDKALKLVLKANQEHPAGTYPNGDPKYKSRFEFRSKGIAPSDPTSTDTAERWYMFDFMIPTDWDETDGWQNFIVQVYYGDGSIGRGPSLGITLSNDDMRINGNNFCNEDTSPGTAVTTLCSDPSARDERELYSEQMIKGVWQRFWVHIKWSKVNPSKGIIELKRSTDGTDPTTKGLLFPAVRGVNTVGSKSNYFKIGNYLGVGWNDRDPALNKDKVMYYDNVRISKP</sequence>
<dbReference type="KEGG" id="pswu:SY83_03025"/>